<dbReference type="OrthoDB" id="9776218at2"/>
<feature type="transmembrane region" description="Helical" evidence="8">
    <location>
        <begin position="310"/>
        <end position="334"/>
    </location>
</feature>
<feature type="transmembrane region" description="Helical" evidence="8">
    <location>
        <begin position="21"/>
        <end position="39"/>
    </location>
</feature>
<keyword evidence="6 8" id="KW-1133">Transmembrane helix</keyword>
<accession>A0A371IZM8</accession>
<protein>
    <submittedName>
        <fullName evidence="10">ABC transporter permease</fullName>
    </submittedName>
</protein>
<name>A0A371IZM8_9FIRM</name>
<dbReference type="PANTHER" id="PTHR30294:SF38">
    <property type="entry name" value="TRANSPORT PERMEASE PROTEIN"/>
    <property type="match status" value="1"/>
</dbReference>
<dbReference type="InterPro" id="IPR047817">
    <property type="entry name" value="ABC2_TM_bact-type"/>
</dbReference>
<keyword evidence="5 8" id="KW-0812">Transmembrane</keyword>
<dbReference type="InterPro" id="IPR013525">
    <property type="entry name" value="ABC2_TM"/>
</dbReference>
<dbReference type="Pfam" id="PF12698">
    <property type="entry name" value="ABC2_membrane_3"/>
    <property type="match status" value="1"/>
</dbReference>
<evidence type="ECO:0000256" key="1">
    <source>
        <dbReference type="ARBA" id="ARBA00004651"/>
    </source>
</evidence>
<dbReference type="InterPro" id="IPR051449">
    <property type="entry name" value="ABC-2_transporter_component"/>
</dbReference>
<comment type="similarity">
    <text evidence="2">Belongs to the ABC-2 integral membrane protein family.</text>
</comment>
<reference evidence="10 11" key="1">
    <citation type="journal article" date="2017" name="Genome Announc.">
        <title>Draft Genome Sequence of Romboutsia weinsteinii sp. nov. Strain CCRI-19649(T) Isolated from Surface Water.</title>
        <authorList>
            <person name="Maheux A.F."/>
            <person name="Boudreau D.K."/>
            <person name="Berube E."/>
            <person name="Boissinot M."/>
            <person name="Cantin P."/>
            <person name="Raymond F."/>
            <person name="Corbeil J."/>
            <person name="Omar R.F."/>
            <person name="Bergeron M.G."/>
        </authorList>
    </citation>
    <scope>NUCLEOTIDE SEQUENCE [LARGE SCALE GENOMIC DNA]</scope>
    <source>
        <strain evidence="10 11">CCRI-19649</strain>
    </source>
</reference>
<dbReference type="GO" id="GO:0005886">
    <property type="term" value="C:plasma membrane"/>
    <property type="evidence" value="ECO:0007669"/>
    <property type="project" value="UniProtKB-SubCell"/>
</dbReference>
<dbReference type="PROSITE" id="PS51012">
    <property type="entry name" value="ABC_TM2"/>
    <property type="match status" value="1"/>
</dbReference>
<evidence type="ECO:0000256" key="6">
    <source>
        <dbReference type="ARBA" id="ARBA00022989"/>
    </source>
</evidence>
<comment type="subcellular location">
    <subcellularLocation>
        <location evidence="1">Cell membrane</location>
        <topology evidence="1">Multi-pass membrane protein</topology>
    </subcellularLocation>
</comment>
<keyword evidence="7 8" id="KW-0472">Membrane</keyword>
<evidence type="ECO:0000259" key="9">
    <source>
        <dbReference type="PROSITE" id="PS51012"/>
    </source>
</evidence>
<comment type="caution">
    <text evidence="10">The sequence shown here is derived from an EMBL/GenBank/DDBJ whole genome shotgun (WGS) entry which is preliminary data.</text>
</comment>
<keyword evidence="3" id="KW-0813">Transport</keyword>
<feature type="transmembrane region" description="Helical" evidence="8">
    <location>
        <begin position="147"/>
        <end position="169"/>
    </location>
</feature>
<dbReference type="GO" id="GO:0140359">
    <property type="term" value="F:ABC-type transporter activity"/>
    <property type="evidence" value="ECO:0007669"/>
    <property type="project" value="InterPro"/>
</dbReference>
<feature type="transmembrane region" description="Helical" evidence="8">
    <location>
        <begin position="259"/>
        <end position="276"/>
    </location>
</feature>
<feature type="transmembrane region" description="Helical" evidence="8">
    <location>
        <begin position="190"/>
        <end position="212"/>
    </location>
</feature>
<evidence type="ECO:0000256" key="2">
    <source>
        <dbReference type="ARBA" id="ARBA00007783"/>
    </source>
</evidence>
<evidence type="ECO:0000313" key="11">
    <source>
        <dbReference type="Proteomes" id="UP000215694"/>
    </source>
</evidence>
<proteinExistence type="inferred from homology"/>
<evidence type="ECO:0000256" key="7">
    <source>
        <dbReference type="ARBA" id="ARBA00023136"/>
    </source>
</evidence>
<organism evidence="10 11">
    <name type="scientific">Romboutsia weinsteinii</name>
    <dbReference type="NCBI Taxonomy" id="2020949"/>
    <lineage>
        <taxon>Bacteria</taxon>
        <taxon>Bacillati</taxon>
        <taxon>Bacillota</taxon>
        <taxon>Clostridia</taxon>
        <taxon>Peptostreptococcales</taxon>
        <taxon>Peptostreptococcaceae</taxon>
        <taxon>Romboutsia</taxon>
    </lineage>
</organism>
<feature type="transmembrane region" description="Helical" evidence="8">
    <location>
        <begin position="224"/>
        <end position="247"/>
    </location>
</feature>
<keyword evidence="11" id="KW-1185">Reference proteome</keyword>
<dbReference type="EMBL" id="NOJY02000038">
    <property type="protein sequence ID" value="RDY26021.1"/>
    <property type="molecule type" value="Genomic_DNA"/>
</dbReference>
<sequence length="340" mass="39002">MKSLIIGKKIIKQVLRDKRSLAMIIVLPMVLMTLFYFVLKDNDYTPTISLIDGNKNIKTALDTNELDIKEYSLQESKNKLKENNIDGYIEIKDSKLILTLDDSEIYRSKNVISKLQESITNKYNNLTVDLEVAYLYNSDNLSMFESIGPIFIGFFAFLFVFFLSGISFVRERTTKTLEKIMVTQTKRYEIVLGYIIGFGFFALIQSIVIVTFSVKILSMYMQGSFYLVILTTFLISISSLTLGTFLSSFAKNEFQMMQMIPIIIVPQIIFTGVFPLDGLPSWIINIKNIFPLTFGADALKEIMIKGNGFWAIYLDLIVLVLFILVFMFLNMLVLKKERSI</sequence>
<dbReference type="AlphaFoldDB" id="A0A371IZM8"/>
<evidence type="ECO:0000313" key="10">
    <source>
        <dbReference type="EMBL" id="RDY26021.1"/>
    </source>
</evidence>
<evidence type="ECO:0000256" key="3">
    <source>
        <dbReference type="ARBA" id="ARBA00022448"/>
    </source>
</evidence>
<evidence type="ECO:0000256" key="8">
    <source>
        <dbReference type="SAM" id="Phobius"/>
    </source>
</evidence>
<keyword evidence="4" id="KW-1003">Cell membrane</keyword>
<gene>
    <name evidence="10" type="ORF">CHL78_015425</name>
</gene>
<dbReference type="RefSeq" id="WP_094366967.1">
    <property type="nucleotide sequence ID" value="NZ_NOJY02000038.1"/>
</dbReference>
<dbReference type="PANTHER" id="PTHR30294">
    <property type="entry name" value="MEMBRANE COMPONENT OF ABC TRANSPORTER YHHJ-RELATED"/>
    <property type="match status" value="1"/>
</dbReference>
<evidence type="ECO:0000256" key="4">
    <source>
        <dbReference type="ARBA" id="ARBA00022475"/>
    </source>
</evidence>
<feature type="domain" description="ABC transmembrane type-2" evidence="9">
    <location>
        <begin position="112"/>
        <end position="337"/>
    </location>
</feature>
<dbReference type="Proteomes" id="UP000215694">
    <property type="component" value="Unassembled WGS sequence"/>
</dbReference>
<evidence type="ECO:0000256" key="5">
    <source>
        <dbReference type="ARBA" id="ARBA00022692"/>
    </source>
</evidence>